<dbReference type="InterPro" id="IPR019285">
    <property type="entry name" value="DUF2336"/>
</dbReference>
<gene>
    <name evidence="1" type="ORF">HK439_14590</name>
</gene>
<dbReference type="Pfam" id="PF10098">
    <property type="entry name" value="DUF2336"/>
    <property type="match status" value="1"/>
</dbReference>
<comment type="caution">
    <text evidence="1">The sequence shown here is derived from an EMBL/GenBank/DDBJ whole genome shotgun (WGS) entry which is preliminary data.</text>
</comment>
<dbReference type="AlphaFoldDB" id="A0A926S7G7"/>
<dbReference type="EMBL" id="JABFCZ010000015">
    <property type="protein sequence ID" value="MBD1547492.1"/>
    <property type="molecule type" value="Genomic_DNA"/>
</dbReference>
<dbReference type="RefSeq" id="WP_190292246.1">
    <property type="nucleotide sequence ID" value="NZ_JABFCZ010000015.1"/>
</dbReference>
<evidence type="ECO:0000313" key="2">
    <source>
        <dbReference type="Proteomes" id="UP000598467"/>
    </source>
</evidence>
<protein>
    <submittedName>
        <fullName evidence="1">DUF2336 domain-containing protein</fullName>
    </submittedName>
</protein>
<accession>A0A926S7G7</accession>
<sequence length="361" mass="40225">MSDALKTELVNFSELSGEAGSARRAELARHVATLFALTSDRCSDEQVDIYDSVLIRLVDMVETEVRRFVAEQMAGLRRGPEETIRRLADDQIEVAEPLLKKSTVLRDADLVRIADTSGNSHRLAIAHRDVLSEEVTEVLVRRGDLRVKRKIASNEGAVLSDAAMMTLIGDSASDATLQSSLSERGDLAESHIRSLAAVAGEEVRRRLNARGQTTTAERLDEATEIAAQRMSNQYWLGRYDFETARSRVLLLAKRGMVSEATLRRFASEDRFPEAVAAFAWLVRCGVEEVSHWMVRSDPEPFLITAKASGLSAITVGALLSIGPWRHRLSLDDRSRAMKTFERMTVGDAKRKMAHWNHTVLH</sequence>
<organism evidence="1 2">
    <name type="scientific">Roseibium aggregatum</name>
    <dbReference type="NCBI Taxonomy" id="187304"/>
    <lineage>
        <taxon>Bacteria</taxon>
        <taxon>Pseudomonadati</taxon>
        <taxon>Pseudomonadota</taxon>
        <taxon>Alphaproteobacteria</taxon>
        <taxon>Hyphomicrobiales</taxon>
        <taxon>Stappiaceae</taxon>
        <taxon>Roseibium</taxon>
    </lineage>
</organism>
<reference evidence="1" key="1">
    <citation type="submission" date="2020-05" db="EMBL/GenBank/DDBJ databases">
        <title>Identification of trans-AT polyketide cluster in two marine bacteria, producers of a novel glutaramide-containing polyketide sesbanimide D and analogs.</title>
        <authorList>
            <person name="Kacar D."/>
            <person name="Rodriguez P."/>
            <person name="Canedo L."/>
            <person name="Gonzalez E."/>
            <person name="Galan B."/>
            <person name="De La Calle F."/>
            <person name="Garcia J.L."/>
        </authorList>
    </citation>
    <scope>NUCLEOTIDE SEQUENCE</scope>
    <source>
        <strain evidence="1">PHM038</strain>
    </source>
</reference>
<proteinExistence type="predicted"/>
<dbReference type="Proteomes" id="UP000598467">
    <property type="component" value="Unassembled WGS sequence"/>
</dbReference>
<name>A0A926S7G7_9HYPH</name>
<evidence type="ECO:0000313" key="1">
    <source>
        <dbReference type="EMBL" id="MBD1547492.1"/>
    </source>
</evidence>